<proteinExistence type="predicted"/>
<reference evidence="1 2" key="1">
    <citation type="submission" date="2020-04" db="EMBL/GenBank/DDBJ databases">
        <title>Chromosome-level genome assembly of a cyprinid fish Onychostoma macrolepis by integration of Nanopore Sequencing, Bionano and Hi-C technology.</title>
        <authorList>
            <person name="Wang D."/>
        </authorList>
    </citation>
    <scope>NUCLEOTIDE SEQUENCE [LARGE SCALE GENOMIC DNA]</scope>
    <source>
        <strain evidence="1">SWU-2019</strain>
        <tissue evidence="1">Muscle</tissue>
    </source>
</reference>
<evidence type="ECO:0000313" key="2">
    <source>
        <dbReference type="Proteomes" id="UP000579812"/>
    </source>
</evidence>
<dbReference type="AlphaFoldDB" id="A0A7J6DGK7"/>
<evidence type="ECO:0000313" key="1">
    <source>
        <dbReference type="EMBL" id="KAF4118473.1"/>
    </source>
</evidence>
<dbReference type="EMBL" id="JAAMOB010000001">
    <property type="protein sequence ID" value="KAF4118473.1"/>
    <property type="molecule type" value="Genomic_DNA"/>
</dbReference>
<gene>
    <name evidence="1" type="ORF">G5714_000524</name>
</gene>
<protein>
    <submittedName>
        <fullName evidence="1">Uncharacterized protein</fullName>
    </submittedName>
</protein>
<name>A0A7J6DGK7_9TELE</name>
<organism evidence="1 2">
    <name type="scientific">Onychostoma macrolepis</name>
    <dbReference type="NCBI Taxonomy" id="369639"/>
    <lineage>
        <taxon>Eukaryota</taxon>
        <taxon>Metazoa</taxon>
        <taxon>Chordata</taxon>
        <taxon>Craniata</taxon>
        <taxon>Vertebrata</taxon>
        <taxon>Euteleostomi</taxon>
        <taxon>Actinopterygii</taxon>
        <taxon>Neopterygii</taxon>
        <taxon>Teleostei</taxon>
        <taxon>Ostariophysi</taxon>
        <taxon>Cypriniformes</taxon>
        <taxon>Cyprinidae</taxon>
        <taxon>Acrossocheilinae</taxon>
        <taxon>Onychostoma</taxon>
    </lineage>
</organism>
<comment type="caution">
    <text evidence="1">The sequence shown here is derived from an EMBL/GenBank/DDBJ whole genome shotgun (WGS) entry which is preliminary data.</text>
</comment>
<dbReference type="Proteomes" id="UP000579812">
    <property type="component" value="Unassembled WGS sequence"/>
</dbReference>
<keyword evidence="2" id="KW-1185">Reference proteome</keyword>
<accession>A0A7J6DGK7</accession>
<sequence>MMCLKSMKPPIHGSRPTSVQRDQCALGIVTLTLSLSLTHFLGQFCDAVNRSGYLAWLKTAEKRISSC</sequence>